<reference evidence="1" key="1">
    <citation type="journal article" date="2022" name="Arch. Microbiol.">
        <title>Pseudodesulfovibrio sediminis sp. nov., a mesophilic and neutrophilic sulfate-reducing bacterium isolated from sediment of a brackish lake.</title>
        <authorList>
            <person name="Takahashi A."/>
            <person name="Kojima H."/>
            <person name="Watanabe M."/>
            <person name="Fukui M."/>
        </authorList>
    </citation>
    <scope>NUCLEOTIDE SEQUENCE</scope>
    <source>
        <strain evidence="1">SF6</strain>
    </source>
</reference>
<accession>A0ABN6ENZ8</accession>
<gene>
    <name evidence="1" type="ORF">PSDVSF_13000</name>
</gene>
<dbReference type="Proteomes" id="UP001053296">
    <property type="component" value="Chromosome"/>
</dbReference>
<dbReference type="EMBL" id="AP024485">
    <property type="protein sequence ID" value="BCS88058.1"/>
    <property type="molecule type" value="Genomic_DNA"/>
</dbReference>
<evidence type="ECO:0000313" key="1">
    <source>
        <dbReference type="EMBL" id="BCS88058.1"/>
    </source>
</evidence>
<dbReference type="PROSITE" id="PS51257">
    <property type="entry name" value="PROKAR_LIPOPROTEIN"/>
    <property type="match status" value="1"/>
</dbReference>
<name>A0ABN6ENZ8_9BACT</name>
<proteinExistence type="predicted"/>
<keyword evidence="2" id="KW-1185">Reference proteome</keyword>
<protein>
    <recommendedName>
        <fullName evidence="3">Lipoprotein SmpA/OmlA domain-containing protein</fullName>
    </recommendedName>
</protein>
<evidence type="ECO:0000313" key="2">
    <source>
        <dbReference type="Proteomes" id="UP001053296"/>
    </source>
</evidence>
<organism evidence="1 2">
    <name type="scientific">Pseudodesulfovibrio sediminis</name>
    <dbReference type="NCBI Taxonomy" id="2810563"/>
    <lineage>
        <taxon>Bacteria</taxon>
        <taxon>Pseudomonadati</taxon>
        <taxon>Thermodesulfobacteriota</taxon>
        <taxon>Desulfovibrionia</taxon>
        <taxon>Desulfovibrionales</taxon>
        <taxon>Desulfovibrionaceae</taxon>
    </lineage>
</organism>
<evidence type="ECO:0008006" key="3">
    <source>
        <dbReference type="Google" id="ProtNLM"/>
    </source>
</evidence>
<sequence length="127" mass="14142">MCVRSVFSVLVASVVALVLLVSCTSYHRQRGVKNTWRSIDQSQLVPGETTQTDIIKSLGPPSQIINLQAGPVFYYLAEQTEGGGVILILFNSLNEKITYDRAVFFFDEKGALRTYSMSQESIEYAEP</sequence>